<dbReference type="InterPro" id="IPR009057">
    <property type="entry name" value="Homeodomain-like_sf"/>
</dbReference>
<evidence type="ECO:0000313" key="4">
    <source>
        <dbReference type="EMBL" id="GGR49747.1"/>
    </source>
</evidence>
<dbReference type="Pfam" id="PF00440">
    <property type="entry name" value="TetR_N"/>
    <property type="match status" value="1"/>
</dbReference>
<dbReference type="PROSITE" id="PS50977">
    <property type="entry name" value="HTH_TETR_2"/>
    <property type="match status" value="1"/>
</dbReference>
<name>A0AAV4KS53_9ACTN</name>
<dbReference type="PANTHER" id="PTHR30055:SF226">
    <property type="entry name" value="HTH-TYPE TRANSCRIPTIONAL REGULATOR PKSA"/>
    <property type="match status" value="1"/>
</dbReference>
<evidence type="ECO:0000313" key="5">
    <source>
        <dbReference type="EMBL" id="QEV35941.1"/>
    </source>
</evidence>
<dbReference type="PRINTS" id="PR00455">
    <property type="entry name" value="HTHTETR"/>
</dbReference>
<dbReference type="GO" id="GO:0003700">
    <property type="term" value="F:DNA-binding transcription factor activity"/>
    <property type="evidence" value="ECO:0007669"/>
    <property type="project" value="TreeGrafter"/>
</dbReference>
<dbReference type="Proteomes" id="UP000642014">
    <property type="component" value="Unassembled WGS sequence"/>
</dbReference>
<evidence type="ECO:0000256" key="2">
    <source>
        <dbReference type="PROSITE-ProRule" id="PRU00335"/>
    </source>
</evidence>
<dbReference type="EMBL" id="BMSJ01000016">
    <property type="protein sequence ID" value="GGR49747.1"/>
    <property type="molecule type" value="Genomic_DNA"/>
</dbReference>
<reference evidence="5 6" key="2">
    <citation type="submission" date="2017-09" db="EMBL/GenBank/DDBJ databases">
        <authorList>
            <person name="Lee N."/>
            <person name="Cho B.-K."/>
        </authorList>
    </citation>
    <scope>NUCLEOTIDE SEQUENCE [LARGE SCALE GENOMIC DNA]</scope>
    <source>
        <strain evidence="5 6">ATCC 19740</strain>
    </source>
</reference>
<dbReference type="PANTHER" id="PTHR30055">
    <property type="entry name" value="HTH-TYPE TRANSCRIPTIONAL REGULATOR RUTR"/>
    <property type="match status" value="1"/>
</dbReference>
<keyword evidence="1 2" id="KW-0238">DNA-binding</keyword>
<evidence type="ECO:0000259" key="3">
    <source>
        <dbReference type="PROSITE" id="PS50977"/>
    </source>
</evidence>
<dbReference type="AlphaFoldDB" id="A0AAV4KS53"/>
<dbReference type="InterPro" id="IPR001647">
    <property type="entry name" value="HTH_TetR"/>
</dbReference>
<keyword evidence="6" id="KW-1185">Reference proteome</keyword>
<protein>
    <submittedName>
        <fullName evidence="5">TetR/AcrR family transcriptional regulator</fullName>
    </submittedName>
</protein>
<organism evidence="4 7">
    <name type="scientific">Streptomyces cinereoruber</name>
    <dbReference type="NCBI Taxonomy" id="67260"/>
    <lineage>
        <taxon>Bacteria</taxon>
        <taxon>Bacillati</taxon>
        <taxon>Actinomycetota</taxon>
        <taxon>Actinomycetes</taxon>
        <taxon>Kitasatosporales</taxon>
        <taxon>Streptomycetaceae</taxon>
        <taxon>Streptomyces</taxon>
    </lineage>
</organism>
<gene>
    <name evidence="5" type="ORF">CP977_30375</name>
    <name evidence="4" type="ORF">GCM10010497_61360</name>
</gene>
<dbReference type="Pfam" id="PF17918">
    <property type="entry name" value="TetR_C_15"/>
    <property type="match status" value="1"/>
</dbReference>
<reference evidence="4" key="3">
    <citation type="submission" date="2023-08" db="EMBL/GenBank/DDBJ databases">
        <authorList>
            <person name="Sun Q."/>
            <person name="Ohkuma M."/>
        </authorList>
    </citation>
    <scope>NUCLEOTIDE SEQUENCE</scope>
    <source>
        <strain evidence="4">JCM 4205</strain>
    </source>
</reference>
<dbReference type="Gene3D" id="1.10.357.10">
    <property type="entry name" value="Tetracycline Repressor, domain 2"/>
    <property type="match status" value="1"/>
</dbReference>
<feature type="DNA-binding region" description="H-T-H motif" evidence="2">
    <location>
        <begin position="44"/>
        <end position="63"/>
    </location>
</feature>
<proteinExistence type="predicted"/>
<evidence type="ECO:0000313" key="7">
    <source>
        <dbReference type="Proteomes" id="UP000642014"/>
    </source>
</evidence>
<dbReference type="SUPFAM" id="SSF46689">
    <property type="entry name" value="Homeodomain-like"/>
    <property type="match status" value="1"/>
</dbReference>
<dbReference type="InterPro" id="IPR041669">
    <property type="entry name" value="TetR_C_15"/>
</dbReference>
<dbReference type="InterPro" id="IPR050109">
    <property type="entry name" value="HTH-type_TetR-like_transc_reg"/>
</dbReference>
<sequence>MFEKKSASPASARPAVQRRGMERRRAILDAAEALLREQGYEAATLKAVGERAGIPVASMYHYFPDRHQVDAELLRRHLRAIEELVTAALEGSPLSTLREAADAVIDPLRDYFREHPSCVELWFSGRSEALAVLVREFDAVQADRFWRLLVERGLVSGDTPRLALQLAFEVGNRLFDVAFRQSPAGDDATIDEVRRMVIAYLKTYAA</sequence>
<feature type="domain" description="HTH tetR-type" evidence="3">
    <location>
        <begin position="21"/>
        <end position="81"/>
    </location>
</feature>
<dbReference type="RefSeq" id="WP_152371169.1">
    <property type="nucleotide sequence ID" value="NZ_JBHUVI010000006.1"/>
</dbReference>
<evidence type="ECO:0000256" key="1">
    <source>
        <dbReference type="ARBA" id="ARBA00023125"/>
    </source>
</evidence>
<reference evidence="4 7" key="1">
    <citation type="journal article" date="2014" name="Int. J. Syst. Evol. Microbiol.">
        <title>Complete genome sequence of Corynebacterium casei LMG S-19264T (=DSM 44701T), isolated from a smear-ripened cheese.</title>
        <authorList>
            <consortium name="US DOE Joint Genome Institute (JGI-PGF)"/>
            <person name="Walter F."/>
            <person name="Albersmeier A."/>
            <person name="Kalinowski J."/>
            <person name="Ruckert C."/>
        </authorList>
    </citation>
    <scope>NUCLEOTIDE SEQUENCE [LARGE SCALE GENOMIC DNA]</scope>
    <source>
        <strain evidence="4 7">JCM 4205</strain>
    </source>
</reference>
<dbReference type="Proteomes" id="UP000326029">
    <property type="component" value="Chromosome"/>
</dbReference>
<evidence type="ECO:0000313" key="6">
    <source>
        <dbReference type="Proteomes" id="UP000326029"/>
    </source>
</evidence>
<dbReference type="GO" id="GO:0000976">
    <property type="term" value="F:transcription cis-regulatory region binding"/>
    <property type="evidence" value="ECO:0007669"/>
    <property type="project" value="TreeGrafter"/>
</dbReference>
<dbReference type="EMBL" id="CP023693">
    <property type="protein sequence ID" value="QEV35941.1"/>
    <property type="molecule type" value="Genomic_DNA"/>
</dbReference>
<accession>A0AAV4KS53</accession>